<dbReference type="SUPFAM" id="SSF49478">
    <property type="entry name" value="Cna protein B-type domain"/>
    <property type="match status" value="1"/>
</dbReference>
<evidence type="ECO:0000313" key="3">
    <source>
        <dbReference type="Proteomes" id="UP000034913"/>
    </source>
</evidence>
<comment type="caution">
    <text evidence="2">The sequence shown here is derived from an EMBL/GenBank/DDBJ whole genome shotgun (WGS) entry which is preliminary data.</text>
</comment>
<proteinExistence type="predicted"/>
<keyword evidence="1" id="KW-0472">Membrane</keyword>
<sequence>MPIIKPPRFQPSPILYSAIALAVVIVIVGSIVAVAQSGISGRQVFSQINQTLTRVLGWNLVVKVDRDTLPADGQSQAVITVTPTRSRQTVTASLIQGDGNIARTPSADQPYIFTYTAGTTTGKTLILIKSGSIEQTVTITLAEATIPATPVLTSPPDGVAIDTPKPEVVGTGLPNIKIIITNNGTVNTTTHTDANGQFRVHLDEPLYNGQHTLSAVAVSDLGISSPVSNLVTITVQTAPVKLDTANIRLVPSRPIAGESFGLFVPSSLNTAKVVAELEGRSFELFDHNDSSIFTGTLPAPEQPGTYSISLTATDLAGNTSRFDRLIRLTVVSA</sequence>
<feature type="transmembrane region" description="Helical" evidence="1">
    <location>
        <begin position="14"/>
        <end position="35"/>
    </location>
</feature>
<dbReference type="Proteomes" id="UP000034913">
    <property type="component" value="Unassembled WGS sequence"/>
</dbReference>
<dbReference type="InterPro" id="IPR013783">
    <property type="entry name" value="Ig-like_fold"/>
</dbReference>
<gene>
    <name evidence="2" type="ORF">VF00_C0002G0288</name>
</gene>
<dbReference type="EMBL" id="LCRB01000002">
    <property type="protein sequence ID" value="KKW26963.1"/>
    <property type="molecule type" value="Genomic_DNA"/>
</dbReference>
<name>A0A0G1X712_UNCK3</name>
<keyword evidence="1" id="KW-1133">Transmembrane helix</keyword>
<reference evidence="2 3" key="1">
    <citation type="journal article" date="2015" name="Nature">
        <title>rRNA introns, odd ribosomes, and small enigmatic genomes across a large radiation of phyla.</title>
        <authorList>
            <person name="Brown C.T."/>
            <person name="Hug L.A."/>
            <person name="Thomas B.C."/>
            <person name="Sharon I."/>
            <person name="Castelle C.J."/>
            <person name="Singh A."/>
            <person name="Wilkins M.J."/>
            <person name="Williams K.H."/>
            <person name="Banfield J.F."/>
        </authorList>
    </citation>
    <scope>NUCLEOTIDE SEQUENCE [LARGE SCALE GENOMIC DNA]</scope>
</reference>
<evidence type="ECO:0000313" key="2">
    <source>
        <dbReference type="EMBL" id="KKW26963.1"/>
    </source>
</evidence>
<accession>A0A0G1X712</accession>
<organism evidence="2 3">
    <name type="scientific">candidate division Kazan bacterium GW2011_GWB1_52_7</name>
    <dbReference type="NCBI Taxonomy" id="1620414"/>
    <lineage>
        <taxon>Bacteria</taxon>
        <taxon>Bacteria division Kazan-3B-28</taxon>
    </lineage>
</organism>
<keyword evidence="1" id="KW-0812">Transmembrane</keyword>
<dbReference type="Gene3D" id="2.60.40.10">
    <property type="entry name" value="Immunoglobulins"/>
    <property type="match status" value="1"/>
</dbReference>
<evidence type="ECO:0000256" key="1">
    <source>
        <dbReference type="SAM" id="Phobius"/>
    </source>
</evidence>
<protein>
    <submittedName>
        <fullName evidence="2">Cable pili-associated 22 kDa adhesin protein</fullName>
    </submittedName>
</protein>
<dbReference type="AlphaFoldDB" id="A0A0G1X712"/>